<name>A0A193BUR1_AMYOR</name>
<evidence type="ECO:0008006" key="3">
    <source>
        <dbReference type="Google" id="ProtNLM"/>
    </source>
</evidence>
<dbReference type="SUPFAM" id="SSF53474">
    <property type="entry name" value="alpha/beta-Hydrolases"/>
    <property type="match status" value="1"/>
</dbReference>
<dbReference type="EMBL" id="CP016174">
    <property type="protein sequence ID" value="ANN15918.1"/>
    <property type="molecule type" value="Genomic_DNA"/>
</dbReference>
<dbReference type="Gene3D" id="3.40.50.1820">
    <property type="entry name" value="alpha/beta hydrolase"/>
    <property type="match status" value="1"/>
</dbReference>
<reference evidence="1 2" key="1">
    <citation type="journal article" date="2015" name="Genome Announc.">
        <title>Draft Genome Sequence of Norvancomycin-Producing Strain Amycolatopsis orientalis CPCC200066.</title>
        <authorList>
            <person name="Lei X."/>
            <person name="Yuan F."/>
            <person name="Shi Y."/>
            <person name="Li X."/>
            <person name="Wang L."/>
            <person name="Hong B."/>
        </authorList>
    </citation>
    <scope>NUCLEOTIDE SEQUENCE [LARGE SCALE GENOMIC DNA]</scope>
    <source>
        <strain evidence="1 2">B-37</strain>
    </source>
</reference>
<sequence>MVTRNIMVPCSSQISAAVGTSVFSRLAAALRVPLWHEAQAFRQRREVERHPLWDIPPLEVAGLPVLLVGGMGSTPTLLSPLQELLRRLECRVRVAPVRFGVGCGEATTSMVEGALADLVESASTPVVVIAHSRGGQFARAVAVRRPELLRGLITLGSPLTRMLAVHPLLKAHIAALGAVGAIGAPGLLRPGCLWGACCARLRADLTGPFPHTVPFLSIYSRDDRIVDWRSCLDPAARHHEVTTSHGGLIWDPASLYAVVEELAALTGTTRVATDKTPNPSHFAA</sequence>
<dbReference type="InterPro" id="IPR029058">
    <property type="entry name" value="AB_hydrolase_fold"/>
</dbReference>
<evidence type="ECO:0000313" key="1">
    <source>
        <dbReference type="EMBL" id="ANN15918.1"/>
    </source>
</evidence>
<dbReference type="AlphaFoldDB" id="A0A193BUR1"/>
<accession>A0A193BUR1</accession>
<dbReference type="Proteomes" id="UP000093695">
    <property type="component" value="Chromosome"/>
</dbReference>
<organism evidence="1 2">
    <name type="scientific">Amycolatopsis orientalis</name>
    <name type="common">Nocardia orientalis</name>
    <dbReference type="NCBI Taxonomy" id="31958"/>
    <lineage>
        <taxon>Bacteria</taxon>
        <taxon>Bacillati</taxon>
        <taxon>Actinomycetota</taxon>
        <taxon>Actinomycetes</taxon>
        <taxon>Pseudonocardiales</taxon>
        <taxon>Pseudonocardiaceae</taxon>
        <taxon>Amycolatopsis</taxon>
    </lineage>
</organism>
<dbReference type="RefSeq" id="WP_052674927.1">
    <property type="nucleotide sequence ID" value="NZ_CP016174.1"/>
</dbReference>
<protein>
    <recommendedName>
        <fullName evidence="3">AB hydrolase-1 domain-containing protein</fullName>
    </recommendedName>
</protein>
<evidence type="ECO:0000313" key="2">
    <source>
        <dbReference type="Proteomes" id="UP000093695"/>
    </source>
</evidence>
<proteinExistence type="predicted"/>
<dbReference type="KEGG" id="aori:SD37_09865"/>
<keyword evidence="2" id="KW-1185">Reference proteome</keyword>
<gene>
    <name evidence="1" type="ORF">SD37_09865</name>
</gene>